<feature type="chain" id="PRO_5040949511" evidence="2">
    <location>
        <begin position="23"/>
        <end position="106"/>
    </location>
</feature>
<evidence type="ECO:0000313" key="3">
    <source>
        <dbReference type="EMBL" id="KAJ2682073.1"/>
    </source>
</evidence>
<feature type="region of interest" description="Disordered" evidence="1">
    <location>
        <begin position="75"/>
        <end position="106"/>
    </location>
</feature>
<dbReference type="AlphaFoldDB" id="A0A9W8GG94"/>
<feature type="signal peptide" evidence="2">
    <location>
        <begin position="1"/>
        <end position="22"/>
    </location>
</feature>
<evidence type="ECO:0000256" key="2">
    <source>
        <dbReference type="SAM" id="SignalP"/>
    </source>
</evidence>
<feature type="non-terminal residue" evidence="3">
    <location>
        <position position="1"/>
    </location>
</feature>
<keyword evidence="4" id="KW-1185">Reference proteome</keyword>
<dbReference type="Proteomes" id="UP001151516">
    <property type="component" value="Unassembled WGS sequence"/>
</dbReference>
<evidence type="ECO:0000313" key="4">
    <source>
        <dbReference type="Proteomes" id="UP001151516"/>
    </source>
</evidence>
<reference evidence="3" key="1">
    <citation type="submission" date="2022-07" db="EMBL/GenBank/DDBJ databases">
        <title>Phylogenomic reconstructions and comparative analyses of Kickxellomycotina fungi.</title>
        <authorList>
            <person name="Reynolds N.K."/>
            <person name="Stajich J.E."/>
            <person name="Barry K."/>
            <person name="Grigoriev I.V."/>
            <person name="Crous P."/>
            <person name="Smith M.E."/>
        </authorList>
    </citation>
    <scope>NUCLEOTIDE SEQUENCE</scope>
    <source>
        <strain evidence="3">CBS 109367</strain>
    </source>
</reference>
<organism evidence="3 4">
    <name type="scientific">Coemansia spiralis</name>
    <dbReference type="NCBI Taxonomy" id="417178"/>
    <lineage>
        <taxon>Eukaryota</taxon>
        <taxon>Fungi</taxon>
        <taxon>Fungi incertae sedis</taxon>
        <taxon>Zoopagomycota</taxon>
        <taxon>Kickxellomycotina</taxon>
        <taxon>Kickxellomycetes</taxon>
        <taxon>Kickxellales</taxon>
        <taxon>Kickxellaceae</taxon>
        <taxon>Coemansia</taxon>
    </lineage>
</organism>
<comment type="caution">
    <text evidence="3">The sequence shown here is derived from an EMBL/GenBank/DDBJ whole genome shotgun (WGS) entry which is preliminary data.</text>
</comment>
<name>A0A9W8GG94_9FUNG</name>
<proteinExistence type="predicted"/>
<dbReference type="OrthoDB" id="10312286at2759"/>
<keyword evidence="2" id="KW-0732">Signal</keyword>
<sequence>PTTTLIPLLALLTMEHPCHVLAQVGTSMASRRGKSTSLISSKGTTHMRSRTYMPTHHLGTPSIVILMPTMQLNTVSQRQHQRTRATRLPLGGRGARTLAVTRRNTQ</sequence>
<dbReference type="EMBL" id="JANBTX010000485">
    <property type="protein sequence ID" value="KAJ2682073.1"/>
    <property type="molecule type" value="Genomic_DNA"/>
</dbReference>
<protein>
    <submittedName>
        <fullName evidence="3">Uncharacterized protein</fullName>
    </submittedName>
</protein>
<gene>
    <name evidence="3" type="ORF">IWW39_006138</name>
</gene>
<evidence type="ECO:0000256" key="1">
    <source>
        <dbReference type="SAM" id="MobiDB-lite"/>
    </source>
</evidence>
<accession>A0A9W8GG94</accession>